<feature type="domain" description="Reverse transcriptase zinc-binding" evidence="2">
    <location>
        <begin position="6"/>
        <end position="62"/>
    </location>
</feature>
<dbReference type="CDD" id="cd06222">
    <property type="entry name" value="RNase_H_like"/>
    <property type="match status" value="1"/>
</dbReference>
<reference evidence="3 4" key="1">
    <citation type="submission" date="2023-03" db="EMBL/GenBank/DDBJ databases">
        <title>WGS of Gossypium arboreum.</title>
        <authorList>
            <person name="Yu D."/>
        </authorList>
    </citation>
    <scope>NUCLEOTIDE SEQUENCE [LARGE SCALE GENOMIC DNA]</scope>
    <source>
        <tissue evidence="3">Leaf</tissue>
    </source>
</reference>
<dbReference type="SUPFAM" id="SSF53098">
    <property type="entry name" value="Ribonuclease H-like"/>
    <property type="match status" value="1"/>
</dbReference>
<evidence type="ECO:0000259" key="2">
    <source>
        <dbReference type="Pfam" id="PF13966"/>
    </source>
</evidence>
<dbReference type="InterPro" id="IPR044730">
    <property type="entry name" value="RNase_H-like_dom_plant"/>
</dbReference>
<dbReference type="InterPro" id="IPR012337">
    <property type="entry name" value="RNaseH-like_sf"/>
</dbReference>
<dbReference type="EMBL" id="JARKNE010000012">
    <property type="protein sequence ID" value="KAK5774997.1"/>
    <property type="molecule type" value="Genomic_DNA"/>
</dbReference>
<dbReference type="InterPro" id="IPR053151">
    <property type="entry name" value="RNase_H-like"/>
</dbReference>
<dbReference type="Gene3D" id="3.30.420.10">
    <property type="entry name" value="Ribonuclease H-like superfamily/Ribonuclease H"/>
    <property type="match status" value="1"/>
</dbReference>
<dbReference type="InterPro" id="IPR026960">
    <property type="entry name" value="RVT-Znf"/>
</dbReference>
<dbReference type="Proteomes" id="UP001358586">
    <property type="component" value="Chromosome 12"/>
</dbReference>
<evidence type="ECO:0000313" key="3">
    <source>
        <dbReference type="EMBL" id="KAK5774997.1"/>
    </source>
</evidence>
<sequence>MVAGKFSMHESYKHICCPISSNQLEDDEVIWKMKIPQRVRTFLWMLVRNKILTNKERARRGMLNIDGGEWSTLFSIVTWFIWKNRNAFIFKNASSSNHELIASALTWTKSCRYNAKMFHLACSSKTEQRWQRPDSGWVKINVDGSVSKNNTKAVIGETMQNSDGEWLTRFNMVTDIDEIFRIELRAIVEWMKLAWLEGYKQVEINCDNVMLIDTICNGFASISNITKV</sequence>
<dbReference type="Pfam" id="PF13966">
    <property type="entry name" value="zf-RVT"/>
    <property type="match status" value="1"/>
</dbReference>
<keyword evidence="4" id="KW-1185">Reference proteome</keyword>
<feature type="domain" description="RNase H type-1" evidence="1">
    <location>
        <begin position="141"/>
        <end position="220"/>
    </location>
</feature>
<proteinExistence type="predicted"/>
<dbReference type="InterPro" id="IPR036397">
    <property type="entry name" value="RNaseH_sf"/>
</dbReference>
<evidence type="ECO:0000313" key="4">
    <source>
        <dbReference type="Proteomes" id="UP001358586"/>
    </source>
</evidence>
<gene>
    <name evidence="3" type="ORF">PVK06_042863</name>
</gene>
<organism evidence="3 4">
    <name type="scientific">Gossypium arboreum</name>
    <name type="common">Tree cotton</name>
    <name type="synonym">Gossypium nanking</name>
    <dbReference type="NCBI Taxonomy" id="29729"/>
    <lineage>
        <taxon>Eukaryota</taxon>
        <taxon>Viridiplantae</taxon>
        <taxon>Streptophyta</taxon>
        <taxon>Embryophyta</taxon>
        <taxon>Tracheophyta</taxon>
        <taxon>Spermatophyta</taxon>
        <taxon>Magnoliopsida</taxon>
        <taxon>eudicotyledons</taxon>
        <taxon>Gunneridae</taxon>
        <taxon>Pentapetalae</taxon>
        <taxon>rosids</taxon>
        <taxon>malvids</taxon>
        <taxon>Malvales</taxon>
        <taxon>Malvaceae</taxon>
        <taxon>Malvoideae</taxon>
        <taxon>Gossypium</taxon>
    </lineage>
</organism>
<protein>
    <submittedName>
        <fullName evidence="3">Uncharacterized protein</fullName>
    </submittedName>
</protein>
<accession>A0ABR0MMA8</accession>
<dbReference type="Pfam" id="PF13456">
    <property type="entry name" value="RVT_3"/>
    <property type="match status" value="1"/>
</dbReference>
<dbReference type="InterPro" id="IPR002156">
    <property type="entry name" value="RNaseH_domain"/>
</dbReference>
<name>A0ABR0MMA8_GOSAR</name>
<comment type="caution">
    <text evidence="3">The sequence shown here is derived from an EMBL/GenBank/DDBJ whole genome shotgun (WGS) entry which is preliminary data.</text>
</comment>
<dbReference type="PANTHER" id="PTHR47723:SF24">
    <property type="entry name" value="RNASE H TYPE-1 DOMAIN-CONTAINING PROTEIN"/>
    <property type="match status" value="1"/>
</dbReference>
<dbReference type="PANTHER" id="PTHR47723">
    <property type="entry name" value="OS05G0353850 PROTEIN"/>
    <property type="match status" value="1"/>
</dbReference>
<evidence type="ECO:0000259" key="1">
    <source>
        <dbReference type="Pfam" id="PF13456"/>
    </source>
</evidence>